<evidence type="ECO:0000313" key="2">
    <source>
        <dbReference type="Proteomes" id="UP000192328"/>
    </source>
</evidence>
<evidence type="ECO:0000313" key="1">
    <source>
        <dbReference type="EMBL" id="SMC42745.1"/>
    </source>
</evidence>
<dbReference type="EMBL" id="FWXZ01000001">
    <property type="protein sequence ID" value="SMC42745.1"/>
    <property type="molecule type" value="Genomic_DNA"/>
</dbReference>
<comment type="caution">
    <text evidence="1">The sequence shown here is derived from an EMBL/GenBank/DDBJ whole genome shotgun (WGS) entry which is preliminary data.</text>
</comment>
<accession>A0AC61PJD1</accession>
<sequence length="212" mass="23054">MKKIYIVGAGGFGRELLWWIKDINKVQPTWEIAGFLDDDPHALDSYECDYGVVGSIKDWQPKEDEEFALALGSPALKRKIVAILKEKGAKFATIIHPTAMLSEFAHHGEGFIMFPYSKLSANSTVGDFVTLLSSPIGHDTYIGDYSVISGNCSVVRNVVIGKDVFLAAGVCIAQDVHIGDGAYLGLGCVVLKDVKEGDTMFGNPARPMPKMK</sequence>
<organism evidence="1 2">
    <name type="scientific">Aristaeella lactis</name>
    <dbReference type="NCBI Taxonomy" id="3046383"/>
    <lineage>
        <taxon>Bacteria</taxon>
        <taxon>Bacillati</taxon>
        <taxon>Bacillota</taxon>
        <taxon>Clostridia</taxon>
        <taxon>Eubacteriales</taxon>
        <taxon>Aristaeellaceae</taxon>
        <taxon>Aristaeella</taxon>
    </lineage>
</organism>
<proteinExistence type="predicted"/>
<name>A0AC61PJD1_9FIRM</name>
<dbReference type="Proteomes" id="UP000192328">
    <property type="component" value="Unassembled WGS sequence"/>
</dbReference>
<gene>
    <name evidence="1" type="ORF">SAMN06297397_0886</name>
</gene>
<protein>
    <submittedName>
        <fullName evidence="1">Sugar O-acyltransferase, sialic acid O-acetyltransferase NeuD family</fullName>
    </submittedName>
</protein>
<reference evidence="1" key="1">
    <citation type="submission" date="2017-04" db="EMBL/GenBank/DDBJ databases">
        <authorList>
            <person name="Varghese N."/>
            <person name="Submissions S."/>
        </authorList>
    </citation>
    <scope>NUCLEOTIDE SEQUENCE</scope>
    <source>
        <strain evidence="1">WTE2008</strain>
    </source>
</reference>
<keyword evidence="2" id="KW-1185">Reference proteome</keyword>